<comment type="pathway">
    <text evidence="1">Amine and polyamine biosynthesis; ectoine biosynthesis; L-ectoine from L-aspartate 4-semialdehyde: step 3/3.</text>
</comment>
<dbReference type="STRING" id="402600.SAMN05216188_11770"/>
<dbReference type="GO" id="GO:0019491">
    <property type="term" value="P:ectoine biosynthetic process"/>
    <property type="evidence" value="ECO:0007669"/>
    <property type="project" value="UniProtKB-UniPathway"/>
</dbReference>
<evidence type="ECO:0000256" key="6">
    <source>
        <dbReference type="ARBA" id="ARBA00033271"/>
    </source>
</evidence>
<dbReference type="Pfam" id="PF06339">
    <property type="entry name" value="Ectoine_synth"/>
    <property type="match status" value="1"/>
</dbReference>
<organism evidence="8 9">
    <name type="scientific">Lentzea xinjiangensis</name>
    <dbReference type="NCBI Taxonomy" id="402600"/>
    <lineage>
        <taxon>Bacteria</taxon>
        <taxon>Bacillati</taxon>
        <taxon>Actinomycetota</taxon>
        <taxon>Actinomycetes</taxon>
        <taxon>Pseudonocardiales</taxon>
        <taxon>Pseudonocardiaceae</taxon>
        <taxon>Lentzea</taxon>
    </lineage>
</organism>
<comment type="similarity">
    <text evidence="2">Belongs to the ectoine synthase family.</text>
</comment>
<protein>
    <recommendedName>
        <fullName evidence="4">L-ectoine synthase</fullName>
        <ecNumber evidence="3">4.2.1.108</ecNumber>
    </recommendedName>
    <alternativeName>
        <fullName evidence="6">N-acetyldiaminobutyrate dehydratase</fullName>
    </alternativeName>
</protein>
<sequence length="125" mass="13760">MLVRTVGELIGGDRDVAWGNGYSRRLLLAADGRGFSMTETLVAPGTSSILRYDNHFEACYCVEGRGEVIVYGVSYPISVGTMYAPERGETHLLRSIEGMRLICTFNPPLIGPERHVLTETEASTY</sequence>
<reference evidence="9" key="1">
    <citation type="submission" date="2016-10" db="EMBL/GenBank/DDBJ databases">
        <authorList>
            <person name="Varghese N."/>
            <person name="Submissions S."/>
        </authorList>
    </citation>
    <scope>NUCLEOTIDE SEQUENCE [LARGE SCALE GENOMIC DNA]</scope>
    <source>
        <strain evidence="9">CGMCC 4.3525</strain>
    </source>
</reference>
<dbReference type="AlphaFoldDB" id="A0A1H9SZF6"/>
<dbReference type="PANTHER" id="PTHR39289:SF1">
    <property type="entry name" value="L-ECTOINE SYNTHASE"/>
    <property type="match status" value="1"/>
</dbReference>
<evidence type="ECO:0000256" key="5">
    <source>
        <dbReference type="ARBA" id="ARBA00023239"/>
    </source>
</evidence>
<accession>A0A1H9SZF6</accession>
<evidence type="ECO:0000256" key="3">
    <source>
        <dbReference type="ARBA" id="ARBA00013192"/>
    </source>
</evidence>
<comment type="catalytic activity">
    <reaction evidence="7">
        <text>(2S)-4-acetamido-2-aminobutanoate = L-ectoine + H2O</text>
        <dbReference type="Rhea" id="RHEA:17281"/>
        <dbReference type="ChEBI" id="CHEBI:15377"/>
        <dbReference type="ChEBI" id="CHEBI:58515"/>
        <dbReference type="ChEBI" id="CHEBI:58929"/>
        <dbReference type="EC" id="4.2.1.108"/>
    </reaction>
</comment>
<keyword evidence="9" id="KW-1185">Reference proteome</keyword>
<evidence type="ECO:0000256" key="7">
    <source>
        <dbReference type="ARBA" id="ARBA00048714"/>
    </source>
</evidence>
<dbReference type="OrthoDB" id="4406415at2"/>
<dbReference type="InterPro" id="IPR010462">
    <property type="entry name" value="Ectoine_synth"/>
</dbReference>
<proteinExistence type="inferred from homology"/>
<dbReference type="PANTHER" id="PTHR39289">
    <property type="match status" value="1"/>
</dbReference>
<name>A0A1H9SZF6_9PSEU</name>
<gene>
    <name evidence="8" type="ORF">SAMN05216188_11770</name>
</gene>
<dbReference type="EMBL" id="FOFR01000017">
    <property type="protein sequence ID" value="SER90345.1"/>
    <property type="molecule type" value="Genomic_DNA"/>
</dbReference>
<dbReference type="InterPro" id="IPR014710">
    <property type="entry name" value="RmlC-like_jellyroll"/>
</dbReference>
<dbReference type="InterPro" id="IPR011051">
    <property type="entry name" value="RmlC_Cupin_sf"/>
</dbReference>
<evidence type="ECO:0000256" key="4">
    <source>
        <dbReference type="ARBA" id="ARBA00019707"/>
    </source>
</evidence>
<evidence type="ECO:0000256" key="1">
    <source>
        <dbReference type="ARBA" id="ARBA00005181"/>
    </source>
</evidence>
<dbReference type="SUPFAM" id="SSF51182">
    <property type="entry name" value="RmlC-like cupins"/>
    <property type="match status" value="1"/>
</dbReference>
<dbReference type="GO" id="GO:0033990">
    <property type="term" value="F:ectoine synthase activity"/>
    <property type="evidence" value="ECO:0007669"/>
    <property type="project" value="UniProtKB-EC"/>
</dbReference>
<dbReference type="Proteomes" id="UP000199352">
    <property type="component" value="Unassembled WGS sequence"/>
</dbReference>
<dbReference type="CDD" id="cd06978">
    <property type="entry name" value="cupin_EctC"/>
    <property type="match status" value="1"/>
</dbReference>
<dbReference type="EC" id="4.2.1.108" evidence="3"/>
<dbReference type="UniPathway" id="UPA00067">
    <property type="reaction ID" value="UER00123"/>
</dbReference>
<evidence type="ECO:0000313" key="8">
    <source>
        <dbReference type="EMBL" id="SER90345.1"/>
    </source>
</evidence>
<evidence type="ECO:0000256" key="2">
    <source>
        <dbReference type="ARBA" id="ARBA00009637"/>
    </source>
</evidence>
<dbReference type="Gene3D" id="2.60.120.10">
    <property type="entry name" value="Jelly Rolls"/>
    <property type="match status" value="1"/>
</dbReference>
<evidence type="ECO:0000313" key="9">
    <source>
        <dbReference type="Proteomes" id="UP000199352"/>
    </source>
</evidence>
<keyword evidence="5" id="KW-0456">Lyase</keyword>